<reference evidence="1" key="2">
    <citation type="journal article" date="2015" name="Fish Shellfish Immunol.">
        <title>Early steps in the European eel (Anguilla anguilla)-Vibrio vulnificus interaction in the gills: Role of the RtxA13 toxin.</title>
        <authorList>
            <person name="Callol A."/>
            <person name="Pajuelo D."/>
            <person name="Ebbesson L."/>
            <person name="Teles M."/>
            <person name="MacKenzie S."/>
            <person name="Amaro C."/>
        </authorList>
    </citation>
    <scope>NUCLEOTIDE SEQUENCE</scope>
</reference>
<accession>A0A0E9QX72</accession>
<sequence>MEGQNNVKSTDHIERMKKPSLPLSSDWMFTLTVRFPSTLTLFNCGATTLAPVSAVIEEWGGADPRLAGGCSLWSIALGSSLSCDRGMERG</sequence>
<dbReference type="EMBL" id="GBXM01087143">
    <property type="protein sequence ID" value="JAH21434.1"/>
    <property type="molecule type" value="Transcribed_RNA"/>
</dbReference>
<name>A0A0E9QX72_ANGAN</name>
<evidence type="ECO:0000313" key="1">
    <source>
        <dbReference type="EMBL" id="JAH21434.1"/>
    </source>
</evidence>
<protein>
    <submittedName>
        <fullName evidence="1">Uncharacterized protein</fullName>
    </submittedName>
</protein>
<organism evidence="1">
    <name type="scientific">Anguilla anguilla</name>
    <name type="common">European freshwater eel</name>
    <name type="synonym">Muraena anguilla</name>
    <dbReference type="NCBI Taxonomy" id="7936"/>
    <lineage>
        <taxon>Eukaryota</taxon>
        <taxon>Metazoa</taxon>
        <taxon>Chordata</taxon>
        <taxon>Craniata</taxon>
        <taxon>Vertebrata</taxon>
        <taxon>Euteleostomi</taxon>
        <taxon>Actinopterygii</taxon>
        <taxon>Neopterygii</taxon>
        <taxon>Teleostei</taxon>
        <taxon>Anguilliformes</taxon>
        <taxon>Anguillidae</taxon>
        <taxon>Anguilla</taxon>
    </lineage>
</organism>
<proteinExistence type="predicted"/>
<reference evidence="1" key="1">
    <citation type="submission" date="2014-11" db="EMBL/GenBank/DDBJ databases">
        <authorList>
            <person name="Amaro Gonzalez C."/>
        </authorList>
    </citation>
    <scope>NUCLEOTIDE SEQUENCE</scope>
</reference>
<dbReference type="AlphaFoldDB" id="A0A0E9QX72"/>